<comment type="caution">
    <text evidence="1">The sequence shown here is derived from an EMBL/GenBank/DDBJ whole genome shotgun (WGS) entry which is preliminary data.</text>
</comment>
<dbReference type="RefSeq" id="WP_006983116.1">
    <property type="nucleotide sequence ID" value="NZ_ABVL01000029.1"/>
</dbReference>
<protein>
    <submittedName>
        <fullName evidence="1">Uncharacterized protein</fullName>
    </submittedName>
</protein>
<dbReference type="AlphaFoldDB" id="B4DA55"/>
<sequence>MSASSDLQKAIIAQLQQPADRIVSITGHHGAGAILAANCTLGVNVTKVLRATDAADFSSQFESQISVQGQIQQTSITDLSTTPLAIFLKRSGLRVNVEILDRITGDQQNDILAGADKQEGLCVFVMPVMEQDASSMQGGDVLFFDAAEVRVRIIEQPRANPIGATAFDLKDDIISALHWSGVPGDGSALAAILAHPLQLAPRPLDFIEGIIEESKQVVRILDVLFTATYGALPS</sequence>
<dbReference type="Proteomes" id="UP000005824">
    <property type="component" value="Unassembled WGS sequence"/>
</dbReference>
<gene>
    <name evidence="1" type="ORF">CfE428DRAFT_5795</name>
</gene>
<dbReference type="InParanoid" id="B4DA55"/>
<organism evidence="1 2">
    <name type="scientific">Chthoniobacter flavus Ellin428</name>
    <dbReference type="NCBI Taxonomy" id="497964"/>
    <lineage>
        <taxon>Bacteria</taxon>
        <taxon>Pseudomonadati</taxon>
        <taxon>Verrucomicrobiota</taxon>
        <taxon>Spartobacteria</taxon>
        <taxon>Chthoniobacterales</taxon>
        <taxon>Chthoniobacteraceae</taxon>
        <taxon>Chthoniobacter</taxon>
    </lineage>
</organism>
<dbReference type="EMBL" id="ABVL01000029">
    <property type="protein sequence ID" value="EDY16682.1"/>
    <property type="molecule type" value="Genomic_DNA"/>
</dbReference>
<proteinExistence type="predicted"/>
<accession>B4DA55</accession>
<evidence type="ECO:0000313" key="1">
    <source>
        <dbReference type="EMBL" id="EDY16682.1"/>
    </source>
</evidence>
<name>B4DA55_9BACT</name>
<keyword evidence="2" id="KW-1185">Reference proteome</keyword>
<reference evidence="1 2" key="1">
    <citation type="journal article" date="2011" name="J. Bacteriol.">
        <title>Genome sequence of Chthoniobacter flavus Ellin428, an aerobic heterotrophic soil bacterium.</title>
        <authorList>
            <person name="Kant R."/>
            <person name="van Passel M.W."/>
            <person name="Palva A."/>
            <person name="Lucas S."/>
            <person name="Lapidus A."/>
            <person name="Glavina Del Rio T."/>
            <person name="Dalin E."/>
            <person name="Tice H."/>
            <person name="Bruce D."/>
            <person name="Goodwin L."/>
            <person name="Pitluck S."/>
            <person name="Larimer F.W."/>
            <person name="Land M.L."/>
            <person name="Hauser L."/>
            <person name="Sangwan P."/>
            <person name="de Vos W.M."/>
            <person name="Janssen P.H."/>
            <person name="Smidt H."/>
        </authorList>
    </citation>
    <scope>NUCLEOTIDE SEQUENCE [LARGE SCALE GENOMIC DNA]</scope>
    <source>
        <strain evidence="1 2">Ellin428</strain>
    </source>
</reference>
<evidence type="ECO:0000313" key="2">
    <source>
        <dbReference type="Proteomes" id="UP000005824"/>
    </source>
</evidence>
<dbReference type="STRING" id="497964.CfE428DRAFT_5795"/>